<dbReference type="GeneID" id="108670293"/>
<organism evidence="3 4">
    <name type="scientific">Hyalella azteca</name>
    <name type="common">Amphipod</name>
    <dbReference type="NCBI Taxonomy" id="294128"/>
    <lineage>
        <taxon>Eukaryota</taxon>
        <taxon>Metazoa</taxon>
        <taxon>Ecdysozoa</taxon>
        <taxon>Arthropoda</taxon>
        <taxon>Crustacea</taxon>
        <taxon>Multicrustacea</taxon>
        <taxon>Malacostraca</taxon>
        <taxon>Eumalacostraca</taxon>
        <taxon>Peracarida</taxon>
        <taxon>Amphipoda</taxon>
        <taxon>Senticaudata</taxon>
        <taxon>Talitrida</taxon>
        <taxon>Talitroidea</taxon>
        <taxon>Hyalellidae</taxon>
        <taxon>Hyalella</taxon>
    </lineage>
</organism>
<dbReference type="PANTHER" id="PTHR31226:SF1">
    <property type="entry name" value="TRANSMEMBRANE PROTEIN 117"/>
    <property type="match status" value="1"/>
</dbReference>
<dbReference type="KEGG" id="hazt:108670293"/>
<dbReference type="InterPro" id="IPR029370">
    <property type="entry name" value="TMEM117"/>
</dbReference>
<evidence type="ECO:0000313" key="4">
    <source>
        <dbReference type="RefSeq" id="XP_018013242.1"/>
    </source>
</evidence>
<feature type="compositionally biased region" description="Basic residues" evidence="1">
    <location>
        <begin position="1216"/>
        <end position="1227"/>
    </location>
</feature>
<evidence type="ECO:0000313" key="3">
    <source>
        <dbReference type="Proteomes" id="UP000694843"/>
    </source>
</evidence>
<dbReference type="RefSeq" id="XP_018013242.1">
    <property type="nucleotide sequence ID" value="XM_018157753.2"/>
</dbReference>
<dbReference type="Proteomes" id="UP000694843">
    <property type="component" value="Unplaced"/>
</dbReference>
<feature type="region of interest" description="Disordered" evidence="1">
    <location>
        <begin position="1"/>
        <end position="22"/>
    </location>
</feature>
<keyword evidence="2" id="KW-0472">Membrane</keyword>
<feature type="region of interest" description="Disordered" evidence="1">
    <location>
        <begin position="1216"/>
        <end position="1243"/>
    </location>
</feature>
<protein>
    <submittedName>
        <fullName evidence="4">Uncharacterized protein LOC108670293</fullName>
    </submittedName>
</protein>
<feature type="compositionally biased region" description="Basic and acidic residues" evidence="1">
    <location>
        <begin position="164"/>
        <end position="174"/>
    </location>
</feature>
<feature type="compositionally biased region" description="Basic and acidic residues" evidence="1">
    <location>
        <begin position="214"/>
        <end position="227"/>
    </location>
</feature>
<feature type="compositionally biased region" description="Polar residues" evidence="1">
    <location>
        <begin position="385"/>
        <end position="397"/>
    </location>
</feature>
<dbReference type="PANTHER" id="PTHR31226">
    <property type="entry name" value="TRANSMEMBRANE PROTEIN 117"/>
    <property type="match status" value="1"/>
</dbReference>
<feature type="region of interest" description="Disordered" evidence="1">
    <location>
        <begin position="1006"/>
        <end position="1073"/>
    </location>
</feature>
<dbReference type="Pfam" id="PF15113">
    <property type="entry name" value="TMEM117"/>
    <property type="match status" value="1"/>
</dbReference>
<proteinExistence type="predicted"/>
<feature type="transmembrane region" description="Helical" evidence="2">
    <location>
        <begin position="823"/>
        <end position="840"/>
    </location>
</feature>
<feature type="compositionally biased region" description="Polar residues" evidence="1">
    <location>
        <begin position="412"/>
        <end position="422"/>
    </location>
</feature>
<feature type="transmembrane region" description="Helical" evidence="2">
    <location>
        <begin position="637"/>
        <end position="662"/>
    </location>
</feature>
<feature type="region of interest" description="Disordered" evidence="1">
    <location>
        <begin position="198"/>
        <end position="227"/>
    </location>
</feature>
<accession>A0A8B7NHX3</accession>
<feature type="transmembrane region" description="Helical" evidence="2">
    <location>
        <begin position="542"/>
        <end position="560"/>
    </location>
</feature>
<dbReference type="OrthoDB" id="419441at2759"/>
<sequence length="1318" mass="150104">MSKYETERQQLIPITSSPEYPLSQNTATLAANELITSSPLSLVFQPDGQSTPEPTPCLSLEPHSSFTSSCDHKKITHTAETHLPSAAQLSNPQSNELPDRSLPVPCFFPRQSFTNDESSDRAFGNLTGLTDAPLSYNDLDEDFSNLCKSKNTNESSETVPIPKDVLDNKEDTKSHLSASPDFWRRVSPQLTYIDSCSYGGSHRSGSIHSSNSVPRERNGERDSKDDLLIESQKEKINNYYRDQETLGVRLDQPLDSERSVTWNLPSNAVSTKSLNHHELSKKSDEPCSADTNAYQELKTEEQNDCQTVASKDVTDRGFFARLRQKLTSIRSMHYDENFLSTTSETGDKISIKIDKIGDQEASETTKENEKGHLSPHSRPLPPSSTNISAKSANTVTASLKAGKKDIPDTCSERNPNLSSTESAIAREKDDEVTTLSVKPETKEKRGKLKRYFSLDSSPAGNVRYQDEGTSSHQSSFLPCPVHRHEQCPSSKTSCRARALAYAGRAFDKQRPFGRSRVDRSAHYYQNQYYMEKDLRYYFQHPWFRLFVAYLVIFCNFLLFAEDPLSHSHTESNINMVGNVFSFVATKYPKEWYWKLVKVVMWVLAVMSGMLVGKVLIHGLVCKRIFRLKMFRHEQGSWMCMFLTVIVSMYMFSYVYNLLLLIGHPQHFRWQITSAMGLSNQNMMKAAATCTWLGDLVTALMVTDMMLQDRLYPHWGTKFRRLYNLSNVPRILIFWVGSIVVSVVVIFLIVSDYISWDKLNQGFVETTELSRAFLASFILVMDLLIVMQDWDFPHFTSTVDVNLPGFSTHTLHWRWAKLSFTGKWFNYGIIFMVMIFDLNMWKNQIFYIPEDYGQYVDPVSHKVYIVEDEAILDTGNRTLWSWSYRSQVQPETGKSLQDGDQFMYSRWMGYSTVEKCTAFIPNVLGMTMFFTLITLYGRFPPNQDGTYGGRLKKRPRSSWRQERRSICEHYCDVEQACPPSLLGDSLYRGSKCPNCVYQGTKCMSRGSSSQPDFKDAHHSDSALASNHPGVCESQLDDEDSSHKQYTVTQHSDPGLLDGRTARGTQMCSNPDYRDIRMLENEMKSSDRRGSYELELPKKPEPISEDSECRQGELDLGNTSHRKLDENFPTNKATQQNTLRQKCYKILYSKRKKETDVLEKYPHGLESVSYKKDADALETVGIEPNQDDLLSTEHVSARIGKVHQRNFKLSSIKLFRKRHSSSPNMHRRSLRDSAGAESELESYETEGAVPHDRVLLNRPPGAVGVEWVEEAEIEEVLFVKPDCNEDTAISLPNDFPESPHSSVSENLNRINFGSIPSVNL</sequence>
<feature type="compositionally biased region" description="Basic and acidic residues" evidence="1">
    <location>
        <begin position="402"/>
        <end position="411"/>
    </location>
</feature>
<feature type="compositionally biased region" description="Basic and acidic residues" evidence="1">
    <location>
        <begin position="357"/>
        <end position="372"/>
    </location>
</feature>
<name>A0A8B7NHX3_HYAAZ</name>
<keyword evidence="2" id="KW-1133">Transmembrane helix</keyword>
<keyword evidence="2" id="KW-0812">Transmembrane</keyword>
<dbReference type="GO" id="GO:0070059">
    <property type="term" value="P:intrinsic apoptotic signaling pathway in response to endoplasmic reticulum stress"/>
    <property type="evidence" value="ECO:0007669"/>
    <property type="project" value="TreeGrafter"/>
</dbReference>
<feature type="region of interest" description="Disordered" evidence="1">
    <location>
        <begin position="357"/>
        <end position="441"/>
    </location>
</feature>
<evidence type="ECO:0000256" key="1">
    <source>
        <dbReference type="SAM" id="MobiDB-lite"/>
    </source>
</evidence>
<feature type="compositionally biased region" description="Polar residues" evidence="1">
    <location>
        <begin position="12"/>
        <end position="22"/>
    </location>
</feature>
<feature type="transmembrane region" description="Helical" evidence="2">
    <location>
        <begin position="727"/>
        <end position="748"/>
    </location>
</feature>
<gene>
    <name evidence="4" type="primary">LOC108670293</name>
</gene>
<reference evidence="4" key="1">
    <citation type="submission" date="2025-08" db="UniProtKB">
        <authorList>
            <consortium name="RefSeq"/>
        </authorList>
    </citation>
    <scope>IDENTIFICATION</scope>
    <source>
        <tissue evidence="4">Whole organism</tissue>
    </source>
</reference>
<feature type="transmembrane region" description="Helical" evidence="2">
    <location>
        <begin position="598"/>
        <end position="616"/>
    </location>
</feature>
<feature type="compositionally biased region" description="Low complexity" evidence="1">
    <location>
        <begin position="198"/>
        <end position="212"/>
    </location>
</feature>
<evidence type="ECO:0000256" key="2">
    <source>
        <dbReference type="SAM" id="Phobius"/>
    </source>
</evidence>
<keyword evidence="3" id="KW-1185">Reference proteome</keyword>
<feature type="region of interest" description="Disordered" evidence="1">
    <location>
        <begin position="150"/>
        <end position="176"/>
    </location>
</feature>